<organism evidence="3">
    <name type="scientific">Melampsora larici-populina (strain 98AG31 / pathotype 3-4-7)</name>
    <name type="common">Poplar leaf rust fungus</name>
    <dbReference type="NCBI Taxonomy" id="747676"/>
    <lineage>
        <taxon>Eukaryota</taxon>
        <taxon>Fungi</taxon>
        <taxon>Dikarya</taxon>
        <taxon>Basidiomycota</taxon>
        <taxon>Pucciniomycotina</taxon>
        <taxon>Pucciniomycetes</taxon>
        <taxon>Pucciniales</taxon>
        <taxon>Melampsoraceae</taxon>
        <taxon>Melampsora</taxon>
    </lineage>
</organism>
<sequence>MSNQTFADNMDDLNVQPRDGTSGNSSNTNEIIQQRRTRGKGKKNQQEEDQSKKGDEDKTVEGSNVNNKDTNGEQNQTGGNIQEVSLRFFELDFEGFEFEEVVVLKDEEDEQLPHPSVGIQTGFGCPKCPYNEKHPLEYVKANRYNQNPDLIGLRCSTIKDASHFFQTPYLQDVINEVELFNKGANDSGSTFNLPSSEGPDDNNGANSGRCQGVNGLHASGHRGSCLKRCPNQLCQQCCRHMAKKVCSHHRDRNAGTLELSTLSKPTPSSVFNTAPTRILAPLPIRRTVNRPTQSAQADRAVLKDLSQDALTHYNNERRRTQNEKDGMRTRDLELQVWLKAGEGTLIGAQATDFPRFALIESKPLRDLSFAELKDQWDTRLEIYQAASKKWILSDATLSYTYSLSTAVIFIKAAGLCQSDCIGLAEEIEKVTINPSNSLNPTSSTQDSSLDLNSYLSMDGPLGIWGHGKKTNIISSDNSDSSDIEVMLPEGHSKRKLTDRNEKVPFQKKACLSTQSWPGKTCKLSELIIWCDKAPKGSVTTGVTKKTWYEIFGDRYHPDAGFKTPYKYRTWVLKKRSELIDWMASRPEATVKEATVVFRESFRQITSGRGGPCVAVVID</sequence>
<feature type="region of interest" description="Disordered" evidence="1">
    <location>
        <begin position="188"/>
        <end position="207"/>
    </location>
</feature>
<gene>
    <name evidence="2" type="ORF">MELLADRAFT_112925</name>
</gene>
<protein>
    <submittedName>
        <fullName evidence="2">Uncharacterized protein</fullName>
    </submittedName>
</protein>
<dbReference type="AlphaFoldDB" id="F4S847"/>
<dbReference type="HOGENOM" id="CLU_042078_0_0_1"/>
<dbReference type="VEuPathDB" id="FungiDB:MELLADRAFT_112925"/>
<accession>F4S847</accession>
<feature type="compositionally biased region" description="Polar residues" evidence="1">
    <location>
        <begin position="61"/>
        <end position="79"/>
    </location>
</feature>
<keyword evidence="3" id="KW-1185">Reference proteome</keyword>
<feature type="region of interest" description="Disordered" evidence="1">
    <location>
        <begin position="1"/>
        <end position="79"/>
    </location>
</feature>
<dbReference type="GeneID" id="18924827"/>
<proteinExistence type="predicted"/>
<dbReference type="EMBL" id="GL883163">
    <property type="protein sequence ID" value="EGF99127.1"/>
    <property type="molecule type" value="Genomic_DNA"/>
</dbReference>
<name>F4S847_MELLP</name>
<evidence type="ECO:0000313" key="2">
    <source>
        <dbReference type="EMBL" id="EGF99127.1"/>
    </source>
</evidence>
<evidence type="ECO:0000256" key="1">
    <source>
        <dbReference type="SAM" id="MobiDB-lite"/>
    </source>
</evidence>
<evidence type="ECO:0000313" key="3">
    <source>
        <dbReference type="Proteomes" id="UP000001072"/>
    </source>
</evidence>
<dbReference type="RefSeq" id="XP_007417588.1">
    <property type="nucleotide sequence ID" value="XM_007417526.1"/>
</dbReference>
<dbReference type="InParanoid" id="F4S847"/>
<feature type="compositionally biased region" description="Polar residues" evidence="1">
    <location>
        <begin position="19"/>
        <end position="34"/>
    </location>
</feature>
<feature type="compositionally biased region" description="Basic and acidic residues" evidence="1">
    <location>
        <begin position="44"/>
        <end position="60"/>
    </location>
</feature>
<reference evidence="3" key="1">
    <citation type="journal article" date="2011" name="Proc. Natl. Acad. Sci. U.S.A.">
        <title>Obligate biotrophy features unraveled by the genomic analysis of rust fungi.</title>
        <authorList>
            <person name="Duplessis S."/>
            <person name="Cuomo C.A."/>
            <person name="Lin Y.-C."/>
            <person name="Aerts A."/>
            <person name="Tisserant E."/>
            <person name="Veneault-Fourrey C."/>
            <person name="Joly D.L."/>
            <person name="Hacquard S."/>
            <person name="Amselem J."/>
            <person name="Cantarel B.L."/>
            <person name="Chiu R."/>
            <person name="Coutinho P.M."/>
            <person name="Feau N."/>
            <person name="Field M."/>
            <person name="Frey P."/>
            <person name="Gelhaye E."/>
            <person name="Goldberg J."/>
            <person name="Grabherr M.G."/>
            <person name="Kodira C.D."/>
            <person name="Kohler A."/>
            <person name="Kuees U."/>
            <person name="Lindquist E.A."/>
            <person name="Lucas S.M."/>
            <person name="Mago R."/>
            <person name="Mauceli E."/>
            <person name="Morin E."/>
            <person name="Murat C."/>
            <person name="Pangilinan J.L."/>
            <person name="Park R."/>
            <person name="Pearson M."/>
            <person name="Quesneville H."/>
            <person name="Rouhier N."/>
            <person name="Sakthikumar S."/>
            <person name="Salamov A.A."/>
            <person name="Schmutz J."/>
            <person name="Selles B."/>
            <person name="Shapiro H."/>
            <person name="Tanguay P."/>
            <person name="Tuskan G.A."/>
            <person name="Henrissat B."/>
            <person name="Van de Peer Y."/>
            <person name="Rouze P."/>
            <person name="Ellis J.G."/>
            <person name="Dodds P.N."/>
            <person name="Schein J.E."/>
            <person name="Zhong S."/>
            <person name="Hamelin R.C."/>
            <person name="Grigoriev I.V."/>
            <person name="Szabo L.J."/>
            <person name="Martin F."/>
        </authorList>
    </citation>
    <scope>NUCLEOTIDE SEQUENCE [LARGE SCALE GENOMIC DNA]</scope>
    <source>
        <strain evidence="3">98AG31 / pathotype 3-4-7</strain>
    </source>
</reference>
<dbReference type="KEGG" id="mlr:MELLADRAFT_112925"/>
<dbReference type="Proteomes" id="UP000001072">
    <property type="component" value="Unassembled WGS sequence"/>
</dbReference>